<keyword evidence="2" id="KW-0472">Membrane</keyword>
<evidence type="ECO:0000256" key="1">
    <source>
        <dbReference type="SAM" id="MobiDB-lite"/>
    </source>
</evidence>
<dbReference type="Proteomes" id="UP000676511">
    <property type="component" value="Chromosome"/>
</dbReference>
<organism evidence="3 6">
    <name type="scientific">Streptococcus lactarius</name>
    <dbReference type="NCBI Taxonomy" id="684066"/>
    <lineage>
        <taxon>Bacteria</taxon>
        <taxon>Bacillati</taxon>
        <taxon>Bacillota</taxon>
        <taxon>Bacilli</taxon>
        <taxon>Lactobacillales</taxon>
        <taxon>Streptococcaceae</taxon>
        <taxon>Streptococcus</taxon>
    </lineage>
</organism>
<evidence type="ECO:0000313" key="5">
    <source>
        <dbReference type="Proteomes" id="UP000676511"/>
    </source>
</evidence>
<feature type="region of interest" description="Disordered" evidence="1">
    <location>
        <begin position="24"/>
        <end position="66"/>
    </location>
</feature>
<evidence type="ECO:0000313" key="4">
    <source>
        <dbReference type="EMBL" id="QUB38286.1"/>
    </source>
</evidence>
<evidence type="ECO:0000313" key="3">
    <source>
        <dbReference type="EMBL" id="MBK4780529.1"/>
    </source>
</evidence>
<feature type="compositionally biased region" description="Low complexity" evidence="1">
    <location>
        <begin position="39"/>
        <end position="58"/>
    </location>
</feature>
<dbReference type="EMBL" id="MRXX01000017">
    <property type="protein sequence ID" value="MBK4780529.1"/>
    <property type="molecule type" value="Genomic_DNA"/>
</dbReference>
<accession>A0A9X1BDE1</accession>
<dbReference type="RefSeq" id="WP_200773402.1">
    <property type="nucleotide sequence ID" value="NZ_CP072329.1"/>
</dbReference>
<feature type="transmembrane region" description="Helical" evidence="2">
    <location>
        <begin position="76"/>
        <end position="96"/>
    </location>
</feature>
<proteinExistence type="predicted"/>
<evidence type="ECO:0000256" key="2">
    <source>
        <dbReference type="SAM" id="Phobius"/>
    </source>
</evidence>
<keyword evidence="5" id="KW-1185">Reference proteome</keyword>
<dbReference type="Proteomes" id="UP001138780">
    <property type="component" value="Unassembled WGS sequence"/>
</dbReference>
<reference evidence="3" key="1">
    <citation type="submission" date="2016-12" db="EMBL/GenBank/DDBJ databases">
        <title>Draft genome of Streptococcus lactarius CCUG 66490T type strain.</title>
        <authorList>
            <person name="Salva-Serra F."/>
            <person name="Engstrom-Jakobsson H."/>
            <person name="Thorell K."/>
            <person name="Gomila M."/>
            <person name="Gonzales-Siles L."/>
            <person name="Busquets A."/>
            <person name="Jaen-Luchoro D."/>
            <person name="Karlsson R."/>
            <person name="Kristiansson E."/>
            <person name="Moore E."/>
        </authorList>
    </citation>
    <scope>NUCLEOTIDE SEQUENCE</scope>
    <source>
        <strain evidence="3">CCUG 66490</strain>
    </source>
</reference>
<gene>
    <name evidence="3" type="ORF">BTU61_10050</name>
    <name evidence="4" type="ORF">J4854_06975</name>
</gene>
<evidence type="ECO:0000313" key="6">
    <source>
        <dbReference type="Proteomes" id="UP001138780"/>
    </source>
</evidence>
<dbReference type="AlphaFoldDB" id="A0A9X1BDE1"/>
<keyword evidence="2" id="KW-0812">Transmembrane</keyword>
<protein>
    <submittedName>
        <fullName evidence="3">Uncharacterized protein</fullName>
    </submittedName>
</protein>
<dbReference type="EMBL" id="CP072329">
    <property type="protein sequence ID" value="QUB38286.1"/>
    <property type="molecule type" value="Genomic_DNA"/>
</dbReference>
<keyword evidence="2" id="KW-1133">Transmembrane helix</keyword>
<reference evidence="4 5" key="2">
    <citation type="submission" date="2021-03" db="EMBL/GenBank/DDBJ databases">
        <title>Human Oral Microbial Genomes.</title>
        <authorList>
            <person name="Johnston C.D."/>
            <person name="Chen T."/>
            <person name="Dewhirst F.E."/>
        </authorList>
    </citation>
    <scope>NUCLEOTIDE SEQUENCE [LARGE SCALE GENOMIC DNA]</scope>
    <source>
        <strain evidence="4 5">CCUG 66490</strain>
    </source>
</reference>
<sequence>MNQKDWVEYFEAVNGRKPSMQEFQEARENGEFVVNKPDTPASSPVAPQPQVQPTGPAGYSQPLASPKKPRFHKKTVIGLSIAGLVAVIGLVCFFFFSGGPDLDGIWLTDTASRPLVYELNGKEKKLNGDYLIRKVIKGNEAKKEFNDKLSSLDSSAIQTLADVDNQYQLKTKEVVIIKTDGETFYNLLQENGTNVMLSDNFKDLIYYRNAVPEFKKMTVFKKLAFPKFLVGKWEVVEGENEEEEEDILQLSDHGISKRSSNSYCSAVYSLVDSARINSSDGDSHSLDDKVNTEFEHVQKAVAEQGYKINSAKDVYKESYSNSYIIPVEGGKKFIALDKNYHFSIKAEKVN</sequence>
<name>A0A9X1BDE1_9STRE</name>